<proteinExistence type="predicted"/>
<dbReference type="Proteomes" id="UP001178508">
    <property type="component" value="Chromosome 1"/>
</dbReference>
<organism evidence="1 2">
    <name type="scientific">Xyrichtys novacula</name>
    <name type="common">Pearly razorfish</name>
    <name type="synonym">Hemipteronotus novacula</name>
    <dbReference type="NCBI Taxonomy" id="13765"/>
    <lineage>
        <taxon>Eukaryota</taxon>
        <taxon>Metazoa</taxon>
        <taxon>Chordata</taxon>
        <taxon>Craniata</taxon>
        <taxon>Vertebrata</taxon>
        <taxon>Euteleostomi</taxon>
        <taxon>Actinopterygii</taxon>
        <taxon>Neopterygii</taxon>
        <taxon>Teleostei</taxon>
        <taxon>Neoteleostei</taxon>
        <taxon>Acanthomorphata</taxon>
        <taxon>Eupercaria</taxon>
        <taxon>Labriformes</taxon>
        <taxon>Labridae</taxon>
        <taxon>Xyrichtys</taxon>
    </lineage>
</organism>
<protein>
    <submittedName>
        <fullName evidence="1">Uncharacterized protein</fullName>
    </submittedName>
</protein>
<accession>A0AAV1EI82</accession>
<keyword evidence="2" id="KW-1185">Reference proteome</keyword>
<sequence length="118" mass="13257">MARISPHQHSHSENKTELYEGIRDRNCSKMLNTGENLAVVSPLQVAGRQLDNRWTTAGQPLDNLNGRAREILNGRTRETLNGRKRPAVEGLSRPAVVIYTGRSFNTRKSLQLLNIPLN</sequence>
<evidence type="ECO:0000313" key="1">
    <source>
        <dbReference type="EMBL" id="CAJ1048427.1"/>
    </source>
</evidence>
<gene>
    <name evidence="1" type="ORF">XNOV1_A010975</name>
</gene>
<reference evidence="1" key="1">
    <citation type="submission" date="2023-08" db="EMBL/GenBank/DDBJ databases">
        <authorList>
            <person name="Alioto T."/>
            <person name="Alioto T."/>
            <person name="Gomez Garrido J."/>
        </authorList>
    </citation>
    <scope>NUCLEOTIDE SEQUENCE</scope>
</reference>
<dbReference type="AlphaFoldDB" id="A0AAV1EI82"/>
<name>A0AAV1EI82_XYRNO</name>
<evidence type="ECO:0000313" key="2">
    <source>
        <dbReference type="Proteomes" id="UP001178508"/>
    </source>
</evidence>
<dbReference type="EMBL" id="OY660864">
    <property type="protein sequence ID" value="CAJ1048427.1"/>
    <property type="molecule type" value="Genomic_DNA"/>
</dbReference>